<dbReference type="EMBL" id="CP114647">
    <property type="protein sequence ID" value="WAZ91794.1"/>
    <property type="molecule type" value="Genomic_DNA"/>
</dbReference>
<sequence length="52" mass="6415">MRVNVWERNLRFIEEGILGLYEENLIYYMGSDERIVWEARISYERIVKMMSL</sequence>
<geneLocation type="plasmid" evidence="2 5">
    <name>p410-lp31</name>
</geneLocation>
<name>A0AAQ2WXW0_9SPIR</name>
<accession>A0AAQ2WXW0</accession>
<organism evidence="3 5">
    <name type="scientific">Borrelia miyamotoi</name>
    <dbReference type="NCBI Taxonomy" id="47466"/>
    <lineage>
        <taxon>Bacteria</taxon>
        <taxon>Pseudomonadati</taxon>
        <taxon>Spirochaetota</taxon>
        <taxon>Spirochaetia</taxon>
        <taxon>Spirochaetales</taxon>
        <taxon>Borreliaceae</taxon>
        <taxon>Borrelia</taxon>
    </lineage>
</organism>
<dbReference type="EMBL" id="CP114645">
    <property type="protein sequence ID" value="WAZ91736.1"/>
    <property type="molecule type" value="Genomic_DNA"/>
</dbReference>
<dbReference type="AlphaFoldDB" id="A0AAQ2WXW0"/>
<dbReference type="Proteomes" id="UP001164544">
    <property type="component" value="Plasmid p410-lp31"/>
</dbReference>
<reference evidence="3" key="1">
    <citation type="submission" date="2022-12" db="EMBL/GenBank/DDBJ databases">
        <title>B. miyamotoi WGS.</title>
        <authorList>
            <person name="Kuleshov K.V."/>
            <person name="Hoornstra D."/>
            <person name="Hovius J.W."/>
            <person name="Platonov A.E."/>
            <person name="Telford S.R. III."/>
        </authorList>
    </citation>
    <scope>NUCLEOTIDE SEQUENCE</scope>
    <source>
        <strain evidence="3">410</strain>
        <plasmid evidence="4">p410-lp23</plasmid>
        <plasmid evidence="3">p410-lp26</plasmid>
        <plasmid evidence="2">p410-lp31</plasmid>
        <plasmid evidence="1">p410-lp41</plasmid>
    </source>
</reference>
<dbReference type="EMBL" id="CP114641">
    <property type="protein sequence ID" value="WAZ91590.1"/>
    <property type="molecule type" value="Genomic_DNA"/>
</dbReference>
<evidence type="ECO:0000313" key="2">
    <source>
        <dbReference type="EMBL" id="WAZ91590.1"/>
    </source>
</evidence>
<keyword evidence="3" id="KW-0614">Plasmid</keyword>
<dbReference type="EMBL" id="CP114640">
    <property type="protein sequence ID" value="WAZ91584.1"/>
    <property type="molecule type" value="Genomic_DNA"/>
</dbReference>
<evidence type="ECO:0000313" key="5">
    <source>
        <dbReference type="Proteomes" id="UP001164544"/>
    </source>
</evidence>
<geneLocation type="plasmid" evidence="4 5">
    <name>p410-lp23</name>
</geneLocation>
<dbReference type="RefSeq" id="WP_156768749.1">
    <property type="nucleotide sequence ID" value="NZ_CP017135.1"/>
</dbReference>
<evidence type="ECO:0000313" key="4">
    <source>
        <dbReference type="EMBL" id="WAZ91794.1"/>
    </source>
</evidence>
<geneLocation type="plasmid" evidence="3 5">
    <name>p410-lp26</name>
</geneLocation>
<evidence type="ECO:0000313" key="3">
    <source>
        <dbReference type="EMBL" id="WAZ91736.1"/>
    </source>
</evidence>
<protein>
    <submittedName>
        <fullName evidence="3">Uncharacterized protein</fullName>
    </submittedName>
</protein>
<dbReference type="Proteomes" id="UP001164544">
    <property type="component" value="Plasmid p410-lp41"/>
</dbReference>
<evidence type="ECO:0000313" key="1">
    <source>
        <dbReference type="EMBL" id="WAZ91584.1"/>
    </source>
</evidence>
<geneLocation type="plasmid" evidence="1 5">
    <name>p410-lp41</name>
</geneLocation>
<dbReference type="Proteomes" id="UP001164544">
    <property type="component" value="Plasmid p410-lp26"/>
</dbReference>
<proteinExistence type="predicted"/>
<dbReference type="Proteomes" id="UP001164544">
    <property type="component" value="Plasmid p410-lp23"/>
</dbReference>
<gene>
    <name evidence="1" type="ORF">O5398_05480</name>
    <name evidence="2" type="ORF">O5398_05505</name>
    <name evidence="3" type="ORF">O5398_06270</name>
    <name evidence="4" type="ORF">O5398_06595</name>
</gene>